<feature type="domain" description="R3H" evidence="2">
    <location>
        <begin position="300"/>
        <end position="364"/>
    </location>
</feature>
<dbReference type="AlphaFoldDB" id="A0A9N8W6H6"/>
<dbReference type="SUPFAM" id="SSF82708">
    <property type="entry name" value="R3H domain"/>
    <property type="match status" value="1"/>
</dbReference>
<organism evidence="3 4">
    <name type="scientific">Funneliformis mosseae</name>
    <name type="common">Endomycorrhizal fungus</name>
    <name type="synonym">Glomus mosseae</name>
    <dbReference type="NCBI Taxonomy" id="27381"/>
    <lineage>
        <taxon>Eukaryota</taxon>
        <taxon>Fungi</taxon>
        <taxon>Fungi incertae sedis</taxon>
        <taxon>Mucoromycota</taxon>
        <taxon>Glomeromycotina</taxon>
        <taxon>Glomeromycetes</taxon>
        <taxon>Glomerales</taxon>
        <taxon>Glomeraceae</taxon>
        <taxon>Funneliformis</taxon>
    </lineage>
</organism>
<proteinExistence type="predicted"/>
<name>A0A9N8W6H6_FUNMO</name>
<evidence type="ECO:0000256" key="1">
    <source>
        <dbReference type="SAM" id="MobiDB-lite"/>
    </source>
</evidence>
<evidence type="ECO:0000313" key="4">
    <source>
        <dbReference type="Proteomes" id="UP000789375"/>
    </source>
</evidence>
<dbReference type="InterPro" id="IPR001374">
    <property type="entry name" value="R3H_dom"/>
</dbReference>
<protein>
    <submittedName>
        <fullName evidence="3">11293_t:CDS:1</fullName>
    </submittedName>
</protein>
<comment type="caution">
    <text evidence="3">The sequence shown here is derived from an EMBL/GenBank/DDBJ whole genome shotgun (WGS) entry which is preliminary data.</text>
</comment>
<evidence type="ECO:0000259" key="2">
    <source>
        <dbReference type="PROSITE" id="PS51061"/>
    </source>
</evidence>
<evidence type="ECO:0000313" key="3">
    <source>
        <dbReference type="EMBL" id="CAG8476737.1"/>
    </source>
</evidence>
<keyword evidence="4" id="KW-1185">Reference proteome</keyword>
<dbReference type="CDD" id="cd02325">
    <property type="entry name" value="R3H"/>
    <property type="match status" value="1"/>
</dbReference>
<dbReference type="SMART" id="SM00393">
    <property type="entry name" value="R3H"/>
    <property type="match status" value="1"/>
</dbReference>
<dbReference type="Proteomes" id="UP000789375">
    <property type="component" value="Unassembled WGS sequence"/>
</dbReference>
<dbReference type="GO" id="GO:0003676">
    <property type="term" value="F:nucleic acid binding"/>
    <property type="evidence" value="ECO:0007669"/>
    <property type="project" value="UniProtKB-UniRule"/>
</dbReference>
<accession>A0A9N8W6H6</accession>
<feature type="region of interest" description="Disordered" evidence="1">
    <location>
        <begin position="199"/>
        <end position="221"/>
    </location>
</feature>
<dbReference type="Pfam" id="PF01424">
    <property type="entry name" value="R3H"/>
    <property type="match status" value="1"/>
</dbReference>
<reference evidence="3" key="1">
    <citation type="submission" date="2021-06" db="EMBL/GenBank/DDBJ databases">
        <authorList>
            <person name="Kallberg Y."/>
            <person name="Tangrot J."/>
            <person name="Rosling A."/>
        </authorList>
    </citation>
    <scope>NUCLEOTIDE SEQUENCE</scope>
    <source>
        <strain evidence="3">87-6 pot B 2015</strain>
    </source>
</reference>
<sequence length="369" mass="43359">MDENEINLDDLDISDKEEFLELLNDPQKFALEICPVEIWKQIISNVEDVPTLTSLYLTCSTLREITKDPLLTQMATNPPLDKLNNYTKTNHPEFTNQKDIILKMHKFIDIVVIEGKVEPSKWTDNMQEWDGYDESLDIWINQDGFRREVGRKGKAKSRSHIEWEKDVENEKKLLKRELAKCWAIAGKLFPFSHTENREWKKKRQEKLAEHSMRRQRHKMKSALVPQKLPKAPRRKVSGNKASHSLNSDVTWKYTHEIRNQHKPSRPNIGKGEEEFNRKILTNYVTPKHFNSGEGFEGLSHDVLTIVMVKMLKLFDDSDERVLKFPKELNGYQRKQLHHQAEIRGLRSISFGEGEGRFLVVMRKDVEIFR</sequence>
<dbReference type="InterPro" id="IPR036867">
    <property type="entry name" value="R3H_dom_sf"/>
</dbReference>
<gene>
    <name evidence="3" type="ORF">FMOSSE_LOCUS2797</name>
</gene>
<dbReference type="EMBL" id="CAJVPP010000379">
    <property type="protein sequence ID" value="CAG8476737.1"/>
    <property type="molecule type" value="Genomic_DNA"/>
</dbReference>
<dbReference type="Gene3D" id="3.30.1370.50">
    <property type="entry name" value="R3H-like domain"/>
    <property type="match status" value="1"/>
</dbReference>
<dbReference type="PROSITE" id="PS51061">
    <property type="entry name" value="R3H"/>
    <property type="match status" value="1"/>
</dbReference>